<feature type="region of interest" description="Disordered" evidence="4">
    <location>
        <begin position="1006"/>
        <end position="1043"/>
    </location>
</feature>
<feature type="region of interest" description="Disordered" evidence="4">
    <location>
        <begin position="328"/>
        <end position="353"/>
    </location>
</feature>
<gene>
    <name evidence="6" type="ORF">CJ671_00700</name>
</gene>
<keyword evidence="1" id="KW-0732">Signal</keyword>
<dbReference type="SUPFAM" id="SSF141072">
    <property type="entry name" value="CalX-like"/>
    <property type="match status" value="1"/>
</dbReference>
<evidence type="ECO:0000256" key="2">
    <source>
        <dbReference type="ARBA" id="ARBA00022737"/>
    </source>
</evidence>
<dbReference type="OrthoDB" id="8622300at2"/>
<name>A0A2S9SWI7_9BACT</name>
<feature type="domain" description="Calx-beta" evidence="5">
    <location>
        <begin position="212"/>
        <end position="310"/>
    </location>
</feature>
<keyword evidence="3" id="KW-0106">Calcium</keyword>
<dbReference type="InterPro" id="IPR038081">
    <property type="entry name" value="CalX-like_sf"/>
</dbReference>
<feature type="compositionally biased region" description="Polar residues" evidence="4">
    <location>
        <begin position="1029"/>
        <end position="1039"/>
    </location>
</feature>
<dbReference type="Proteomes" id="UP000238649">
    <property type="component" value="Unassembled WGS sequence"/>
</dbReference>
<reference evidence="6 7" key="1">
    <citation type="submission" date="2017-09" db="EMBL/GenBank/DDBJ databases">
        <title>Reassesment of A. cryaerophilus.</title>
        <authorList>
            <person name="Perez-Cataluna A."/>
            <person name="Collado L."/>
            <person name="Salgado O."/>
            <person name="Lefinanco V."/>
            <person name="Figueras M.J."/>
        </authorList>
    </citation>
    <scope>NUCLEOTIDE SEQUENCE [LARGE SCALE GENOMIC DNA]</scope>
    <source>
        <strain evidence="6 7">LMG 9871</strain>
    </source>
</reference>
<evidence type="ECO:0000259" key="5">
    <source>
        <dbReference type="SMART" id="SM00237"/>
    </source>
</evidence>
<evidence type="ECO:0000256" key="3">
    <source>
        <dbReference type="ARBA" id="ARBA00022837"/>
    </source>
</evidence>
<evidence type="ECO:0000256" key="1">
    <source>
        <dbReference type="ARBA" id="ARBA00022729"/>
    </source>
</evidence>
<comment type="caution">
    <text evidence="6">The sequence shown here is derived from an EMBL/GenBank/DDBJ whole genome shotgun (WGS) entry which is preliminary data.</text>
</comment>
<dbReference type="Gene3D" id="2.60.40.2030">
    <property type="match status" value="1"/>
</dbReference>
<dbReference type="GO" id="GO:0016020">
    <property type="term" value="C:membrane"/>
    <property type="evidence" value="ECO:0007669"/>
    <property type="project" value="InterPro"/>
</dbReference>
<proteinExistence type="predicted"/>
<dbReference type="EMBL" id="NXGH01000001">
    <property type="protein sequence ID" value="PRM90889.1"/>
    <property type="molecule type" value="Genomic_DNA"/>
</dbReference>
<feature type="compositionally biased region" description="Basic and acidic residues" evidence="4">
    <location>
        <begin position="1008"/>
        <end position="1027"/>
    </location>
</feature>
<organism evidence="6 7">
    <name type="scientific">Aliarcobacter cryaerophilus</name>
    <dbReference type="NCBI Taxonomy" id="28198"/>
    <lineage>
        <taxon>Bacteria</taxon>
        <taxon>Pseudomonadati</taxon>
        <taxon>Campylobacterota</taxon>
        <taxon>Epsilonproteobacteria</taxon>
        <taxon>Campylobacterales</taxon>
        <taxon>Arcobacteraceae</taxon>
        <taxon>Aliarcobacter</taxon>
    </lineage>
</organism>
<evidence type="ECO:0000313" key="6">
    <source>
        <dbReference type="EMBL" id="PRM90889.1"/>
    </source>
</evidence>
<dbReference type="GO" id="GO:0007154">
    <property type="term" value="P:cell communication"/>
    <property type="evidence" value="ECO:0007669"/>
    <property type="project" value="InterPro"/>
</dbReference>
<sequence length="2315" mass="248814">MSAKVGIVQEINDGNFFVKDSSGNTKELKNGDIIYENDVVFSDGSNSSLAQIKIALEGEDIIVLKNGVQQLFDSSLIASTFGNEEMVFAKESIDAMLDSHSDMTNVWSNLNEEGFSDYQDITEEETTAGEEEEEVLEEGSIGQFALRDGALVDVISDLRKKSWVRTQDYREVENSEALEEASLKPLGGIDSITTVTPPSTIPVTPPPVTPPTVTPPPPTPVPIANLSIDDITMYEQDGYMVFTVTLDRPANGNISVNFATSNGTAESGKDYTPTTGVITIPSGSSTAQIRVPINDDYYYENSEQFKVTLTNPTGNVNMVKPVGIGTILDNPPTTEKTPTTNNTPDSGTGTYDSGDTVYVKLVNSATTIEDMTKESSKIEIDGVKNDGILEHFLQLVDKNGNYVEIPDGKSITVTLEYSSLQGTIDDSDFDNTRTVEITLTKNDLVVNHDGTLSYKITNHAIMDSIKEDLESYNLKITDIKQNGDAFENVIIHKDFNTVTGTIIDVTPIVEAIVTPEDTSKTIELTDKTKNISKILVDNGKGFVEVAPNGKVDLYDNGKVVGTITYDENGRKFTFTPNEDYSNYKNADDIKFMYFAEFADKSNEFKQVKVQVTPVADAPTVSVNNVTTYEDNKNTQEGQHKIALGLIVPSLSKDQTDKNGADGDHPERNGEITLTFTNGDKVTGAKLFNGNIEVATINSNNQEIKVVIVTQSGTKDVDYTYHHKDITASNPSGAIYLTKTEYESLKIQHAEDNDTDISINIGVTSYELDDNDEPLTGNADYSKTTTEGMTVVILPVTDNISIKWDNINSSGNIDSSKGEISNNGKTYTFKSVDKKEYTIISDINEILSATSGALNGTGGTKGDLDGTEKRIYEITGLPKDTVVTLDNKTFEVKEGTFGNYSVTKDVNGVYTISIPFPDNTKLDPNFEIKLPKFHQGTVEGKITLKVIDEGATGENQKDQNDYGVKDKNGNPLLGVKEDSVNFKININPVVISDLSNETIQIAQAIGNEDAGRGSKDGETNNVHNKDGKAVSSSGNITNPENGLKLNIEPKGSNLGAKGETATIWIDKVPVGGSLYVYDNSTKTSKLIGVEDGKVYEYTKDSNNEYTVKTELLSGKSGNISVTLNADSPATYKVEILDYQNSNKPNFIPPHNDDKDYTFQISGEKVSTAIIDGVVTTSKTQYTGGTNGVFDMVVIVKNIADEPINTELVDSSDKIVTIGGNTYIKATEDEIFYLKDIYKNGIPNSFDNVGAEVLSIKITLPAGVTIQNGTKYKIDGNEYVIKSTDLDNIKLQFPTNFSGTTGDIKLTYITTETSGENSSKTHFTQTVNIFVAPVADDVNVASSSTIYEDVDGGTNKINITPSLKDTDGSETITSVKILASSVGTGFKLYSDASMTTELTTTDVSGTNYYVLTQTQWENGIYAKNTILNDADSSDNFNLTVVYTLKDTATGTADVTADFTHTHTVNVQAVTDAPDIQVTQTTTTTANVVITDNGKTITVSDDKQEFTVKVNTTSSDTDSSETVQRIEIHGVPKGVTIDGASYKGHTGTDSGVWVIYSPTDSSLDGDGAFTNIKFTIQEGSDFTGRDITIKTFTKDVGASEKTDFINIRLNDFRPESGTGPGTDTTPNFELTAKTPIVSEDTKLTLDDFYSVASTTGEVSGSSWATTITGLPDGAKLEAINGATIFTYEQSGQIYYVISGSGQQASDIQNVFKNIEITPPKDVNTGGHFNGTMTISGTISSTNGAASHQGATVDQNLNILPVTDAMTVAVTADSINEDGTSNLSITLSNPSDGSKAVLVGSSLTIKVSETWADTLSDGKDGTKGTLTQSGTVYNISESPSGTYTITKTDGTDFKVDEAITGLQYTPAEDRNGSVSFEVSVKNKETGSTLELDSKGTASITVSPIIDVVLNASVVTAIGTEDVVRETLGNPVKLEITAGTFTDGSEKIGNIILDEVPNGFTVWYKVGSDLVMATNIGTTGGGNFNINPNITPTDNTDNLVTRNKWLIPASSDGSMPEVYINAPTNWSGDFDFKAKFSVSEQNLSTATTTTVDVTGKITPVADGVTIAPTQVNGSVFSWVALQLNANMKDIDGSEVMNLELTGLSESSQFRIKDGAVLNGTQAVWDVTNSKWTITGIKYDEINKIQFTNDKDVTSVGVNAWTQEIKADGSNVTDSTKPASDHVTKDFKLDVKDVSGNFKFDAGLSLNFDNIGDIKTDGTYNIGLKNITSIDLGAGNGKNELLNLTLEDILDMGKKGDDGKINLEILGGGDGTTKDKVTFTGTGWSKETGTGLDEGFYVYSNSGDSSVKVKVQENISDGITN</sequence>
<keyword evidence="2" id="KW-0677">Repeat</keyword>
<protein>
    <recommendedName>
        <fullName evidence="5">Calx-beta domain-containing protein</fullName>
    </recommendedName>
</protein>
<dbReference type="RefSeq" id="WP_105910819.1">
    <property type="nucleotide sequence ID" value="NZ_NXGH01000001.1"/>
</dbReference>
<dbReference type="InterPro" id="IPR003644">
    <property type="entry name" value="Calx_beta"/>
</dbReference>
<dbReference type="SMART" id="SM00237">
    <property type="entry name" value="Calx_beta"/>
    <property type="match status" value="1"/>
</dbReference>
<accession>A0A2S9SWI7</accession>
<evidence type="ECO:0000313" key="7">
    <source>
        <dbReference type="Proteomes" id="UP000238649"/>
    </source>
</evidence>
<feature type="compositionally biased region" description="Low complexity" evidence="4">
    <location>
        <begin position="330"/>
        <end position="344"/>
    </location>
</feature>
<evidence type="ECO:0000256" key="4">
    <source>
        <dbReference type="SAM" id="MobiDB-lite"/>
    </source>
</evidence>
<dbReference type="Pfam" id="PF03160">
    <property type="entry name" value="Calx-beta"/>
    <property type="match status" value="1"/>
</dbReference>